<accession>A0ABT6D7V6</accession>
<comment type="caution">
    <text evidence="2">The sequence shown here is derived from an EMBL/GenBank/DDBJ whole genome shotgun (WGS) entry which is preliminary data.</text>
</comment>
<keyword evidence="1" id="KW-0812">Transmembrane</keyword>
<reference evidence="2" key="1">
    <citation type="submission" date="2023-03" db="EMBL/GenBank/DDBJ databases">
        <title>Comparative genomics of Weissella fermenti BK2, and weissella type species.</title>
        <authorList>
            <person name="Lee J.K."/>
            <person name="Baek J.H."/>
            <person name="Kim J.M."/>
            <person name="Choi D.G."/>
            <person name="Jeon C.O."/>
        </authorList>
    </citation>
    <scope>NUCLEOTIDE SEQUENCE</scope>
    <source>
        <strain evidence="2">BK2</strain>
    </source>
</reference>
<dbReference type="RefSeq" id="WP_199404668.1">
    <property type="nucleotide sequence ID" value="NZ_JAOZFC020000003.1"/>
</dbReference>
<organism evidence="2 3">
    <name type="scientific">Weissella fermenti</name>
    <dbReference type="NCBI Taxonomy" id="2987699"/>
    <lineage>
        <taxon>Bacteria</taxon>
        <taxon>Bacillati</taxon>
        <taxon>Bacillota</taxon>
        <taxon>Bacilli</taxon>
        <taxon>Lactobacillales</taxon>
        <taxon>Lactobacillaceae</taxon>
        <taxon>Weissella</taxon>
    </lineage>
</organism>
<evidence type="ECO:0000313" key="3">
    <source>
        <dbReference type="Proteomes" id="UP001146336"/>
    </source>
</evidence>
<evidence type="ECO:0000313" key="2">
    <source>
        <dbReference type="EMBL" id="MDF9300615.1"/>
    </source>
</evidence>
<keyword evidence="1" id="KW-0472">Membrane</keyword>
<dbReference type="EMBL" id="JAOZFC020000003">
    <property type="protein sequence ID" value="MDF9300615.1"/>
    <property type="molecule type" value="Genomic_DNA"/>
</dbReference>
<dbReference type="Proteomes" id="UP001146336">
    <property type="component" value="Unassembled WGS sequence"/>
</dbReference>
<protein>
    <submittedName>
        <fullName evidence="2">Uncharacterized protein</fullName>
    </submittedName>
</protein>
<name>A0ABT6D7V6_9LACO</name>
<gene>
    <name evidence="2" type="ORF">OIT47_010080</name>
</gene>
<evidence type="ECO:0000256" key="1">
    <source>
        <dbReference type="SAM" id="Phobius"/>
    </source>
</evidence>
<sequence length="216" mass="24021">MRISKLQLSLGILIVVVGCVSLFYLVPSSNSSDSASKSTTQESSTDYMANQFKKIESAAKNKNVVVVTYDTKASYSKTFIAMVKSTAKKYPDTKVLYIKNNDGNFVKYYSESQNQSVTEMGKISNTNIFILPKNKTIDNVISPHYLDQTQIDRLSLTSTPGELPIVSNASIFLSGDANKDNIYLLENINSDPDAKNLIQTGVIDFAFNYFHLQHDN</sequence>
<keyword evidence="1" id="KW-1133">Transmembrane helix</keyword>
<feature type="transmembrane region" description="Helical" evidence="1">
    <location>
        <begin position="7"/>
        <end position="26"/>
    </location>
</feature>
<proteinExistence type="predicted"/>
<keyword evidence="3" id="KW-1185">Reference proteome</keyword>
<dbReference type="PROSITE" id="PS51257">
    <property type="entry name" value="PROKAR_LIPOPROTEIN"/>
    <property type="match status" value="1"/>
</dbReference>
<dbReference type="Gene3D" id="3.40.30.10">
    <property type="entry name" value="Glutaredoxin"/>
    <property type="match status" value="1"/>
</dbReference>